<dbReference type="PANTHER" id="PTHR37828:SF1">
    <property type="entry name" value="YCII-RELATED DOMAIN-CONTAINING PROTEIN"/>
    <property type="match status" value="1"/>
</dbReference>
<comment type="similarity">
    <text evidence="1">Belongs to the YciI family.</text>
</comment>
<dbReference type="Gene3D" id="3.30.70.1060">
    <property type="entry name" value="Dimeric alpha+beta barrel"/>
    <property type="match status" value="1"/>
</dbReference>
<dbReference type="EMBL" id="CP070608">
    <property type="protein sequence ID" value="QSE98250.1"/>
    <property type="molecule type" value="Genomic_DNA"/>
</dbReference>
<dbReference type="AlphaFoldDB" id="A0A974WHK2"/>
<protein>
    <recommendedName>
        <fullName evidence="2">YCII-related domain-containing protein</fullName>
    </recommendedName>
</protein>
<dbReference type="Pfam" id="PF03795">
    <property type="entry name" value="YCII"/>
    <property type="match status" value="1"/>
</dbReference>
<keyword evidence="4" id="KW-1185">Reference proteome</keyword>
<dbReference type="InterPro" id="IPR005545">
    <property type="entry name" value="YCII"/>
</dbReference>
<evidence type="ECO:0000256" key="1">
    <source>
        <dbReference type="ARBA" id="ARBA00007689"/>
    </source>
</evidence>
<dbReference type="Proteomes" id="UP000662783">
    <property type="component" value="Chromosome"/>
</dbReference>
<dbReference type="InterPro" id="IPR011008">
    <property type="entry name" value="Dimeric_a/b-barrel"/>
</dbReference>
<evidence type="ECO:0000313" key="4">
    <source>
        <dbReference type="Proteomes" id="UP000662783"/>
    </source>
</evidence>
<dbReference type="KEGG" id="fuv:JR347_03995"/>
<dbReference type="SUPFAM" id="SSF54909">
    <property type="entry name" value="Dimeric alpha+beta barrel"/>
    <property type="match status" value="1"/>
</dbReference>
<dbReference type="RefSeq" id="WP_205722765.1">
    <property type="nucleotide sequence ID" value="NZ_CP070608.1"/>
</dbReference>
<dbReference type="PANTHER" id="PTHR37828">
    <property type="entry name" value="GSR2449 PROTEIN"/>
    <property type="match status" value="1"/>
</dbReference>
<evidence type="ECO:0000313" key="3">
    <source>
        <dbReference type="EMBL" id="QSE98250.1"/>
    </source>
</evidence>
<accession>A0A974WHK2</accession>
<organism evidence="3 4">
    <name type="scientific">Fulvivirga lutea</name>
    <dbReference type="NCBI Taxonomy" id="2810512"/>
    <lineage>
        <taxon>Bacteria</taxon>
        <taxon>Pseudomonadati</taxon>
        <taxon>Bacteroidota</taxon>
        <taxon>Cytophagia</taxon>
        <taxon>Cytophagales</taxon>
        <taxon>Fulvivirgaceae</taxon>
        <taxon>Fulvivirga</taxon>
    </lineage>
</organism>
<reference evidence="3" key="1">
    <citation type="submission" date="2021-02" db="EMBL/GenBank/DDBJ databases">
        <title>Fulvivirga sp. S481 isolated from sea water.</title>
        <authorList>
            <person name="Bae S.S."/>
            <person name="Baek K."/>
        </authorList>
    </citation>
    <scope>NUCLEOTIDE SEQUENCE</scope>
    <source>
        <strain evidence="3">S481</strain>
    </source>
</reference>
<name>A0A974WHK2_9BACT</name>
<sequence>MKTLFTITIVLAAHLIMAQDKEGNPPMEIVKYYFVELITNPDKPELPKAQVDSIQRAHMANISKMITDKKLVLAGPFENGGGIFILKVESMEEAEKLVAQDPAISAGRLTTEIRPWYTAKGSFVLEE</sequence>
<proteinExistence type="inferred from homology"/>
<feature type="domain" description="YCII-related" evidence="2">
    <location>
        <begin position="40"/>
        <end position="116"/>
    </location>
</feature>
<gene>
    <name evidence="3" type="ORF">JR347_03995</name>
</gene>
<evidence type="ECO:0000259" key="2">
    <source>
        <dbReference type="Pfam" id="PF03795"/>
    </source>
</evidence>